<evidence type="ECO:0000313" key="7">
    <source>
        <dbReference type="EMBL" id="EKV26360.1"/>
    </source>
</evidence>
<evidence type="ECO:0008006" key="9">
    <source>
        <dbReference type="Google" id="ProtNLM"/>
    </source>
</evidence>
<evidence type="ECO:0000256" key="2">
    <source>
        <dbReference type="ARBA" id="ARBA00005722"/>
    </source>
</evidence>
<feature type="chain" id="PRO_5003929206" description="MltA-interacting MipA" evidence="6">
    <location>
        <begin position="46"/>
        <end position="298"/>
    </location>
</feature>
<accession>K9GK26</accession>
<dbReference type="GO" id="GO:0009279">
    <property type="term" value="C:cell outer membrane"/>
    <property type="evidence" value="ECO:0007669"/>
    <property type="project" value="UniProtKB-SubCell"/>
</dbReference>
<dbReference type="EMBL" id="ANHY01000031">
    <property type="protein sequence ID" value="EKV26360.1"/>
    <property type="molecule type" value="Genomic_DNA"/>
</dbReference>
<dbReference type="PANTHER" id="PTHR38776:SF1">
    <property type="entry name" value="MLTA-INTERACTING PROTEIN-RELATED"/>
    <property type="match status" value="1"/>
</dbReference>
<dbReference type="STRING" id="1238182.C882_2795"/>
<evidence type="ECO:0000313" key="8">
    <source>
        <dbReference type="Proteomes" id="UP000009881"/>
    </source>
</evidence>
<protein>
    <recommendedName>
        <fullName evidence="9">MltA-interacting MipA</fullName>
    </recommendedName>
</protein>
<organism evidence="7 8">
    <name type="scientific">Caenispirillum salinarum AK4</name>
    <dbReference type="NCBI Taxonomy" id="1238182"/>
    <lineage>
        <taxon>Bacteria</taxon>
        <taxon>Pseudomonadati</taxon>
        <taxon>Pseudomonadota</taxon>
        <taxon>Alphaproteobacteria</taxon>
        <taxon>Rhodospirillales</taxon>
        <taxon>Novispirillaceae</taxon>
        <taxon>Caenispirillum</taxon>
    </lineage>
</organism>
<keyword evidence="4" id="KW-0472">Membrane</keyword>
<evidence type="ECO:0000256" key="4">
    <source>
        <dbReference type="ARBA" id="ARBA00023136"/>
    </source>
</evidence>
<comment type="subcellular location">
    <subcellularLocation>
        <location evidence="1">Cell outer membrane</location>
    </subcellularLocation>
</comment>
<keyword evidence="8" id="KW-1185">Reference proteome</keyword>
<dbReference type="PANTHER" id="PTHR38776">
    <property type="entry name" value="MLTA-INTERACTING PROTEIN-RELATED"/>
    <property type="match status" value="1"/>
</dbReference>
<feature type="signal peptide" evidence="6">
    <location>
        <begin position="1"/>
        <end position="45"/>
    </location>
</feature>
<reference evidence="7 8" key="1">
    <citation type="journal article" date="2013" name="Genome Announc.">
        <title>Draft Genome Sequence of an Alphaproteobacterium, Caenispirillum salinarum AK4(T), Isolated from a Solar Saltern.</title>
        <authorList>
            <person name="Khatri I."/>
            <person name="Singh A."/>
            <person name="Korpole S."/>
            <person name="Pinnaka A.K."/>
            <person name="Subramanian S."/>
        </authorList>
    </citation>
    <scope>NUCLEOTIDE SEQUENCE [LARGE SCALE GENOMIC DNA]</scope>
    <source>
        <strain evidence="7 8">AK4</strain>
    </source>
</reference>
<name>K9GK26_9PROT</name>
<evidence type="ECO:0000256" key="6">
    <source>
        <dbReference type="SAM" id="SignalP"/>
    </source>
</evidence>
<keyword evidence="3 6" id="KW-0732">Signal</keyword>
<dbReference type="OrthoDB" id="5462484at2"/>
<dbReference type="Pfam" id="PF06629">
    <property type="entry name" value="MipA"/>
    <property type="match status" value="1"/>
</dbReference>
<dbReference type="Proteomes" id="UP000009881">
    <property type="component" value="Unassembled WGS sequence"/>
</dbReference>
<dbReference type="AlphaFoldDB" id="K9GK26"/>
<comment type="similarity">
    <text evidence="2">Belongs to the MipA/OmpV family.</text>
</comment>
<proteinExistence type="inferred from homology"/>
<comment type="caution">
    <text evidence="7">The sequence shown here is derived from an EMBL/GenBank/DDBJ whole genome shotgun (WGS) entry which is preliminary data.</text>
</comment>
<dbReference type="eggNOG" id="COG3713">
    <property type="taxonomic scope" value="Bacteria"/>
</dbReference>
<evidence type="ECO:0000256" key="3">
    <source>
        <dbReference type="ARBA" id="ARBA00022729"/>
    </source>
</evidence>
<keyword evidence="5" id="KW-0998">Cell outer membrane</keyword>
<gene>
    <name evidence="7" type="ORF">C882_2795</name>
</gene>
<evidence type="ECO:0000256" key="5">
    <source>
        <dbReference type="ARBA" id="ARBA00023237"/>
    </source>
</evidence>
<dbReference type="InterPro" id="IPR010583">
    <property type="entry name" value="MipA"/>
</dbReference>
<evidence type="ECO:0000256" key="1">
    <source>
        <dbReference type="ARBA" id="ARBA00004442"/>
    </source>
</evidence>
<sequence length="298" mass="32268">MIKRLPKLSEKGYRTMPKTSPFKTALLTLSAAALVAGAGAVPARAQDGDGESERPAESGPDLNARVVLGGVWAPDYLGSDDHEFQPYPEADVSYGEYYAKLRGSRLRLNVVDDPNWHAGPFIAWTPDRNDVEDDRVERLPGIDPALEVGGFVEYEHSVKPADPRYAERVRLMVRQDVTDAHGGWLASLRGTIQRPLFRPTIAALSAGVTYASDDYMDTYFGVSPTGAAQSGLAAYEADGGVRDVNVSLAVNQFLSRTWSVGGRVTYMRLLGDAADSPVVEEAGSADQLIVMLGVGYRF</sequence>